<evidence type="ECO:0000313" key="1">
    <source>
        <dbReference type="EMBL" id="EFA79816.1"/>
    </source>
</evidence>
<sequence length="77" mass="8186">MTHPILQLTPELNFDSSIKKLGSLVQSNQIFKNQRVSGINGNSSIGQSSNSTESLINLNIFASVLGILGIKVCASVL</sequence>
<dbReference type="GeneID" id="31362117"/>
<organism evidence="1 2">
    <name type="scientific">Heterostelium pallidum (strain ATCC 26659 / Pp 5 / PN500)</name>
    <name type="common">Cellular slime mold</name>
    <name type="synonym">Polysphondylium pallidum</name>
    <dbReference type="NCBI Taxonomy" id="670386"/>
    <lineage>
        <taxon>Eukaryota</taxon>
        <taxon>Amoebozoa</taxon>
        <taxon>Evosea</taxon>
        <taxon>Eumycetozoa</taxon>
        <taxon>Dictyostelia</taxon>
        <taxon>Acytosteliales</taxon>
        <taxon>Acytosteliaceae</taxon>
        <taxon>Heterostelium</taxon>
    </lineage>
</organism>
<dbReference type="InParanoid" id="D3BFA2"/>
<protein>
    <submittedName>
        <fullName evidence="1">Uncharacterized protein</fullName>
    </submittedName>
</protein>
<dbReference type="RefSeq" id="XP_020431937.1">
    <property type="nucleotide sequence ID" value="XM_020577489.1"/>
</dbReference>
<comment type="caution">
    <text evidence="1">The sequence shown here is derived from an EMBL/GenBank/DDBJ whole genome shotgun (WGS) entry which is preliminary data.</text>
</comment>
<dbReference type="Proteomes" id="UP000001396">
    <property type="component" value="Unassembled WGS sequence"/>
</dbReference>
<keyword evidence="2" id="KW-1185">Reference proteome</keyword>
<evidence type="ECO:0000313" key="2">
    <source>
        <dbReference type="Proteomes" id="UP000001396"/>
    </source>
</evidence>
<accession>D3BFA2</accession>
<proteinExistence type="predicted"/>
<dbReference type="EMBL" id="ADBJ01000031">
    <property type="protein sequence ID" value="EFA79816.1"/>
    <property type="molecule type" value="Genomic_DNA"/>
</dbReference>
<dbReference type="FunCoup" id="D3BFA2">
    <property type="interactions" value="906"/>
</dbReference>
<reference evidence="1 2" key="1">
    <citation type="journal article" date="2011" name="Genome Res.">
        <title>Phylogeny-wide analysis of social amoeba genomes highlights ancient origins for complex intercellular communication.</title>
        <authorList>
            <person name="Heidel A.J."/>
            <person name="Lawal H.M."/>
            <person name="Felder M."/>
            <person name="Schilde C."/>
            <person name="Helps N.R."/>
            <person name="Tunggal B."/>
            <person name="Rivero F."/>
            <person name="John U."/>
            <person name="Schleicher M."/>
            <person name="Eichinger L."/>
            <person name="Platzer M."/>
            <person name="Noegel A.A."/>
            <person name="Schaap P."/>
            <person name="Gloeckner G."/>
        </authorList>
    </citation>
    <scope>NUCLEOTIDE SEQUENCE [LARGE SCALE GENOMIC DNA]</scope>
    <source>
        <strain evidence="2">ATCC 26659 / Pp 5 / PN500</strain>
    </source>
</reference>
<name>D3BFA2_HETP5</name>
<dbReference type="AlphaFoldDB" id="D3BFA2"/>
<gene>
    <name evidence="1" type="ORF">PPL_06635</name>
</gene>